<evidence type="ECO:0000313" key="1">
    <source>
        <dbReference type="EMBL" id="ETV92811.1"/>
    </source>
</evidence>
<dbReference type="GeneID" id="20090075"/>
<protein>
    <submittedName>
        <fullName evidence="1">Uncharacterized protein</fullName>
    </submittedName>
</protein>
<proteinExistence type="predicted"/>
<dbReference type="AlphaFoldDB" id="A0A024TGV4"/>
<dbReference type="VEuPathDB" id="FungiDB:H310_13025"/>
<dbReference type="EMBL" id="KI913997">
    <property type="protein sequence ID" value="ETV92811.1"/>
    <property type="molecule type" value="Genomic_DNA"/>
</dbReference>
<gene>
    <name evidence="1" type="ORF">H310_13025</name>
</gene>
<dbReference type="RefSeq" id="XP_008878581.1">
    <property type="nucleotide sequence ID" value="XM_008880359.1"/>
</dbReference>
<sequence length="123" mass="13745">MLKSVAMMTMVAADGRGFARYKDRMRRSDPSWVLIVGPVDRCEGETILEYITVFVYSLLRPNAGRQRKRRVGWPTTVGTLVGSLVNFALTRRSFCGPLASPTHGSFMSNPFACAHPFHCVLYS</sequence>
<organism evidence="1">
    <name type="scientific">Aphanomyces invadans</name>
    <dbReference type="NCBI Taxonomy" id="157072"/>
    <lineage>
        <taxon>Eukaryota</taxon>
        <taxon>Sar</taxon>
        <taxon>Stramenopiles</taxon>
        <taxon>Oomycota</taxon>
        <taxon>Saprolegniomycetes</taxon>
        <taxon>Saprolegniales</taxon>
        <taxon>Verrucalvaceae</taxon>
        <taxon>Aphanomyces</taxon>
    </lineage>
</organism>
<name>A0A024TGV4_9STRA</name>
<accession>A0A024TGV4</accession>
<reference evidence="1" key="1">
    <citation type="submission" date="2013-12" db="EMBL/GenBank/DDBJ databases">
        <title>The Genome Sequence of Aphanomyces invadans NJM9701.</title>
        <authorList>
            <consortium name="The Broad Institute Genomics Platform"/>
            <person name="Russ C."/>
            <person name="Tyler B."/>
            <person name="van West P."/>
            <person name="Dieguez-Uribeondo J."/>
            <person name="Young S.K."/>
            <person name="Zeng Q."/>
            <person name="Gargeya S."/>
            <person name="Fitzgerald M."/>
            <person name="Abouelleil A."/>
            <person name="Alvarado L."/>
            <person name="Chapman S.B."/>
            <person name="Gainer-Dewar J."/>
            <person name="Goldberg J."/>
            <person name="Griggs A."/>
            <person name="Gujja S."/>
            <person name="Hansen M."/>
            <person name="Howarth C."/>
            <person name="Imamovic A."/>
            <person name="Ireland A."/>
            <person name="Larimer J."/>
            <person name="McCowan C."/>
            <person name="Murphy C."/>
            <person name="Pearson M."/>
            <person name="Poon T.W."/>
            <person name="Priest M."/>
            <person name="Roberts A."/>
            <person name="Saif S."/>
            <person name="Shea T."/>
            <person name="Sykes S."/>
            <person name="Wortman J."/>
            <person name="Nusbaum C."/>
            <person name="Birren B."/>
        </authorList>
    </citation>
    <scope>NUCLEOTIDE SEQUENCE [LARGE SCALE GENOMIC DNA]</scope>
    <source>
        <strain evidence="1">NJM9701</strain>
    </source>
</reference>